<dbReference type="GO" id="GO:0003677">
    <property type="term" value="F:DNA binding"/>
    <property type="evidence" value="ECO:0007669"/>
    <property type="project" value="UniProtKB-UniRule"/>
</dbReference>
<dbReference type="GO" id="GO:0006355">
    <property type="term" value="P:regulation of DNA-templated transcription"/>
    <property type="evidence" value="ECO:0007669"/>
    <property type="project" value="InterPro"/>
</dbReference>
<dbReference type="SMART" id="SM01043">
    <property type="entry name" value="BTAD"/>
    <property type="match status" value="1"/>
</dbReference>
<feature type="domain" description="OmpR/PhoB-type" evidence="8">
    <location>
        <begin position="5"/>
        <end position="107"/>
    </location>
</feature>
<evidence type="ECO:0000313" key="9">
    <source>
        <dbReference type="EMBL" id="GHE78761.1"/>
    </source>
</evidence>
<comment type="similarity">
    <text evidence="1">Belongs to the AfsR/DnrI/RedD regulatory family.</text>
</comment>
<dbReference type="InterPro" id="IPR019734">
    <property type="entry name" value="TPR_rpt"/>
</dbReference>
<dbReference type="PROSITE" id="PS51755">
    <property type="entry name" value="OMPR_PHOB"/>
    <property type="match status" value="1"/>
</dbReference>
<dbReference type="PANTHER" id="PTHR35807">
    <property type="entry name" value="TRANSCRIPTIONAL REGULATOR REDD-RELATED"/>
    <property type="match status" value="1"/>
</dbReference>
<dbReference type="CDD" id="cd15831">
    <property type="entry name" value="BTAD"/>
    <property type="match status" value="1"/>
</dbReference>
<reference evidence="9" key="1">
    <citation type="journal article" date="2014" name="Int. J. Syst. Evol. Microbiol.">
        <title>Complete genome sequence of Corynebacterium casei LMG S-19264T (=DSM 44701T), isolated from a smear-ripened cheese.</title>
        <authorList>
            <consortium name="US DOE Joint Genome Institute (JGI-PGF)"/>
            <person name="Walter F."/>
            <person name="Albersmeier A."/>
            <person name="Kalinowski J."/>
            <person name="Ruckert C."/>
        </authorList>
    </citation>
    <scope>NUCLEOTIDE SEQUENCE</scope>
    <source>
        <strain evidence="9">JCM 3302</strain>
    </source>
</reference>
<feature type="repeat" description="TPR" evidence="6">
    <location>
        <begin position="766"/>
        <end position="799"/>
    </location>
</feature>
<evidence type="ECO:0000256" key="7">
    <source>
        <dbReference type="PROSITE-ProRule" id="PRU01091"/>
    </source>
</evidence>
<dbReference type="Gene3D" id="1.25.40.10">
    <property type="entry name" value="Tetratricopeptide repeat domain"/>
    <property type="match status" value="3"/>
</dbReference>
<evidence type="ECO:0000256" key="1">
    <source>
        <dbReference type="ARBA" id="ARBA00005820"/>
    </source>
</evidence>
<accession>A0A919DU05</accession>
<dbReference type="EMBL" id="BNBC01000016">
    <property type="protein sequence ID" value="GHE78761.1"/>
    <property type="molecule type" value="Genomic_DNA"/>
</dbReference>
<dbReference type="InterPro" id="IPR011990">
    <property type="entry name" value="TPR-like_helical_dom_sf"/>
</dbReference>
<dbReference type="Pfam" id="PF00931">
    <property type="entry name" value="NB-ARC"/>
    <property type="match status" value="1"/>
</dbReference>
<keyword evidence="5" id="KW-0804">Transcription</keyword>
<evidence type="ECO:0000259" key="8">
    <source>
        <dbReference type="PROSITE" id="PS51755"/>
    </source>
</evidence>
<dbReference type="SUPFAM" id="SSF52540">
    <property type="entry name" value="P-loop containing nucleoside triphosphate hydrolases"/>
    <property type="match status" value="1"/>
</dbReference>
<evidence type="ECO:0000256" key="6">
    <source>
        <dbReference type="PROSITE-ProRule" id="PRU00339"/>
    </source>
</evidence>
<dbReference type="InterPro" id="IPR027417">
    <property type="entry name" value="P-loop_NTPase"/>
</dbReference>
<dbReference type="GO" id="GO:0000160">
    <property type="term" value="P:phosphorelay signal transduction system"/>
    <property type="evidence" value="ECO:0007669"/>
    <property type="project" value="UniProtKB-KW"/>
</dbReference>
<dbReference type="RefSeq" id="WP_189901674.1">
    <property type="nucleotide sequence ID" value="NZ_BNBC01000016.1"/>
</dbReference>
<dbReference type="SUPFAM" id="SSF46894">
    <property type="entry name" value="C-terminal effector domain of the bipartite response regulators"/>
    <property type="match status" value="1"/>
</dbReference>
<keyword evidence="6" id="KW-0802">TPR repeat</keyword>
<dbReference type="AlphaFoldDB" id="A0A919DU05"/>
<organism evidence="9 10">
    <name type="scientific">Streptomyces spiralis</name>
    <dbReference type="NCBI Taxonomy" id="66376"/>
    <lineage>
        <taxon>Bacteria</taxon>
        <taxon>Bacillati</taxon>
        <taxon>Actinomycetota</taxon>
        <taxon>Actinomycetes</taxon>
        <taxon>Kitasatosporales</taxon>
        <taxon>Streptomycetaceae</taxon>
        <taxon>Streptomyces</taxon>
    </lineage>
</organism>
<dbReference type="PRINTS" id="PR00364">
    <property type="entry name" value="DISEASERSIST"/>
</dbReference>
<dbReference type="InterPro" id="IPR002182">
    <property type="entry name" value="NB-ARC"/>
</dbReference>
<dbReference type="Gene3D" id="1.10.10.10">
    <property type="entry name" value="Winged helix-like DNA-binding domain superfamily/Winged helix DNA-binding domain"/>
    <property type="match status" value="2"/>
</dbReference>
<dbReference type="SMART" id="SM00862">
    <property type="entry name" value="Trans_reg_C"/>
    <property type="match status" value="1"/>
</dbReference>
<gene>
    <name evidence="9" type="ORF">GCM10014715_37540</name>
</gene>
<proteinExistence type="inferred from homology"/>
<dbReference type="InterPro" id="IPR001867">
    <property type="entry name" value="OmpR/PhoB-type_DNA-bd"/>
</dbReference>
<evidence type="ECO:0000256" key="3">
    <source>
        <dbReference type="ARBA" id="ARBA00023015"/>
    </source>
</evidence>
<keyword evidence="3" id="KW-0805">Transcription regulation</keyword>
<dbReference type="Pfam" id="PF03704">
    <property type="entry name" value="BTAD"/>
    <property type="match status" value="1"/>
</dbReference>
<dbReference type="Gene3D" id="3.40.50.300">
    <property type="entry name" value="P-loop containing nucleotide triphosphate hydrolases"/>
    <property type="match status" value="1"/>
</dbReference>
<dbReference type="InterPro" id="IPR051677">
    <property type="entry name" value="AfsR-DnrI-RedD_regulator"/>
</dbReference>
<dbReference type="Proteomes" id="UP000641386">
    <property type="component" value="Unassembled WGS sequence"/>
</dbReference>
<dbReference type="InterPro" id="IPR005158">
    <property type="entry name" value="BTAD"/>
</dbReference>
<evidence type="ECO:0000256" key="2">
    <source>
        <dbReference type="ARBA" id="ARBA00023012"/>
    </source>
</evidence>
<dbReference type="GO" id="GO:0043531">
    <property type="term" value="F:ADP binding"/>
    <property type="evidence" value="ECO:0007669"/>
    <property type="project" value="InterPro"/>
</dbReference>
<dbReference type="SMART" id="SM00028">
    <property type="entry name" value="TPR"/>
    <property type="match status" value="5"/>
</dbReference>
<reference evidence="9" key="2">
    <citation type="submission" date="2020-09" db="EMBL/GenBank/DDBJ databases">
        <authorList>
            <person name="Sun Q."/>
            <person name="Ohkuma M."/>
        </authorList>
    </citation>
    <scope>NUCLEOTIDE SEQUENCE</scope>
    <source>
        <strain evidence="9">JCM 3302</strain>
    </source>
</reference>
<dbReference type="Pfam" id="PF13424">
    <property type="entry name" value="TPR_12"/>
    <property type="match status" value="1"/>
</dbReference>
<name>A0A919DU05_9ACTN</name>
<keyword evidence="2" id="KW-0902">Two-component regulatory system</keyword>
<dbReference type="SUPFAM" id="SSF48452">
    <property type="entry name" value="TPR-like"/>
    <property type="match status" value="2"/>
</dbReference>
<dbReference type="InterPro" id="IPR036388">
    <property type="entry name" value="WH-like_DNA-bd_sf"/>
</dbReference>
<dbReference type="PANTHER" id="PTHR35807:SF1">
    <property type="entry name" value="TRANSCRIPTIONAL REGULATOR REDD"/>
    <property type="match status" value="1"/>
</dbReference>
<sequence length="1008" mass="110047">MTEGESAVDHGGKREGIRFNVLGALECWAGGRRLPLGGTKAERVMGFLLLSHNRSVPVARLVEAVWDSEPPSTAAHQIRKTVSALRRSLPGGAEILHTDGAGYRAVVSTDQLDLKEFEELLHTAAEAKSAGRATEAGAGLRAALDVWRGPVLDGLDGEAIGTAANVLVEMRLAAVEQYARLRMRTGRLDDLATYLRQYVDAHPLRESLRELLMTVLYRTGRHADALEEYAAVRHLLAEELGADPSPQLAKLHEAILRQSPELADAPAAAPPVEPAAPKPVAVRCTLPYDLPDFTGRQDAVRRILTALEDDRRFIMIDGMGGSGKTALAVHVAKLLAERYPDGQLFLDLHGFTPGHAPLQPLDALDLLLRSLGIASDRIPEGLGERRALWRSVTANQRLLVVLDNVRDSAQVQPLLLGAEHSATIVTSRTRLVEIDGAEWCSVGSLSMEDSMELLSKVLGDERDDVESRTLLAGMCAGLPLALRIASARLRNRPQWTVRYLVDRMRSEARTLTELRVGERSVAASLQLSYRAMSETQRAAFRMLGWHPGADFDVFSAAALFGTDAVEAETILEELLDVNLLEQHTMGRYTLHDLVRWFSRDLRGNGPADCHRAGVRRLLDHYLLTLERACDLIFPGRARHPVPLPEGSVVPGLDSESDALSWLDKEYPALRDAAQLAYDVGLDLHAAYLPRGLAFYLNLRGWWSEFRDVEVLAVRAARRLEDPLLLRISLTNLALALWKAGDIRGSLTELDEALTLAEQAAEVPGVAACLSRIGMCYSSLGQYTRALDTLRRALDLHRRLGCRREEAEALANIASALNCLGRYTEAADAAALAVRLDRLLGERDHEIYALTELAVAHLGTGRPDLALFRLSVIEGEPDGLCQPGTAGLMLAYRAETLQRLGRSPEADACTARALALMEVSGAIRRAEIGNVLGRVHRRRHDYAAALELHRSAYRHSAAMDLRVEMARAQAGVAAAADAMGDAATAKTAREAADELFAGLGVPAECRWPD</sequence>
<keyword evidence="10" id="KW-1185">Reference proteome</keyword>
<dbReference type="PROSITE" id="PS50005">
    <property type="entry name" value="TPR"/>
    <property type="match status" value="1"/>
</dbReference>
<feature type="DNA-binding region" description="OmpR/PhoB-type" evidence="7">
    <location>
        <begin position="5"/>
        <end position="107"/>
    </location>
</feature>
<evidence type="ECO:0000256" key="4">
    <source>
        <dbReference type="ARBA" id="ARBA00023125"/>
    </source>
</evidence>
<protein>
    <submittedName>
        <fullName evidence="9">SARP family transcriptional regulator</fullName>
    </submittedName>
</protein>
<keyword evidence="4 7" id="KW-0238">DNA-binding</keyword>
<evidence type="ECO:0000256" key="5">
    <source>
        <dbReference type="ARBA" id="ARBA00023163"/>
    </source>
</evidence>
<comment type="caution">
    <text evidence="9">The sequence shown here is derived from an EMBL/GenBank/DDBJ whole genome shotgun (WGS) entry which is preliminary data.</text>
</comment>
<dbReference type="InterPro" id="IPR016032">
    <property type="entry name" value="Sig_transdc_resp-reg_C-effctor"/>
</dbReference>
<evidence type="ECO:0000313" key="10">
    <source>
        <dbReference type="Proteomes" id="UP000641386"/>
    </source>
</evidence>